<organism evidence="6 7">
    <name type="scientific">Faecalibacillus faecis</name>
    <dbReference type="NCBI Taxonomy" id="1982628"/>
    <lineage>
        <taxon>Bacteria</taxon>
        <taxon>Bacillati</taxon>
        <taxon>Bacillota</taxon>
        <taxon>Erysipelotrichia</taxon>
        <taxon>Erysipelotrichales</taxon>
        <taxon>Coprobacillaceae</taxon>
        <taxon>Faecalibacillus</taxon>
    </lineage>
</organism>
<dbReference type="InterPro" id="IPR001173">
    <property type="entry name" value="Glyco_trans_2-like"/>
</dbReference>
<evidence type="ECO:0000256" key="3">
    <source>
        <dbReference type="ARBA" id="ARBA00022679"/>
    </source>
</evidence>
<keyword evidence="4" id="KW-1133">Transmembrane helix</keyword>
<name>A0A2T3FPP4_9FIRM</name>
<keyword evidence="7" id="KW-1185">Reference proteome</keyword>
<evidence type="ECO:0000256" key="2">
    <source>
        <dbReference type="ARBA" id="ARBA00022676"/>
    </source>
</evidence>
<dbReference type="PANTHER" id="PTHR43685">
    <property type="entry name" value="GLYCOSYLTRANSFERASE"/>
    <property type="match status" value="1"/>
</dbReference>
<comment type="similarity">
    <text evidence="1">Belongs to the glycosyltransferase 2 family.</text>
</comment>
<feature type="domain" description="Glycosyltransferase 2-like" evidence="5">
    <location>
        <begin position="12"/>
        <end position="154"/>
    </location>
</feature>
<protein>
    <submittedName>
        <fullName evidence="6">Glycosyl transferase family 2</fullName>
    </submittedName>
</protein>
<dbReference type="Pfam" id="PF00535">
    <property type="entry name" value="Glycos_transf_2"/>
    <property type="match status" value="1"/>
</dbReference>
<evidence type="ECO:0000256" key="4">
    <source>
        <dbReference type="SAM" id="Phobius"/>
    </source>
</evidence>
<dbReference type="PANTHER" id="PTHR43685:SF5">
    <property type="entry name" value="GLYCOSYLTRANSFERASE EPSE-RELATED"/>
    <property type="match status" value="1"/>
</dbReference>
<dbReference type="InterPro" id="IPR029044">
    <property type="entry name" value="Nucleotide-diphossugar_trans"/>
</dbReference>
<dbReference type="GO" id="GO:0016757">
    <property type="term" value="F:glycosyltransferase activity"/>
    <property type="evidence" value="ECO:0007669"/>
    <property type="project" value="UniProtKB-KW"/>
</dbReference>
<gene>
    <name evidence="6" type="ORF">C7U55_11290</name>
</gene>
<keyword evidence="4" id="KW-0812">Transmembrane</keyword>
<evidence type="ECO:0000259" key="5">
    <source>
        <dbReference type="Pfam" id="PF00535"/>
    </source>
</evidence>
<comment type="caution">
    <text evidence="6">The sequence shown here is derived from an EMBL/GenBank/DDBJ whole genome shotgun (WGS) entry which is preliminary data.</text>
</comment>
<dbReference type="InterPro" id="IPR050834">
    <property type="entry name" value="Glycosyltransf_2"/>
</dbReference>
<keyword evidence="2" id="KW-0328">Glycosyltransferase</keyword>
<proteinExistence type="inferred from homology"/>
<dbReference type="AlphaFoldDB" id="A0A2T3FPP4"/>
<keyword evidence="3 6" id="KW-0808">Transferase</keyword>
<sequence length="271" mass="31690">MDWSDSVKPEISVIMSVYNDEKYIAKAIDSILTQSFSNFELIICDDYSTDRSSNIIEKYVKQDNRIVFFKNEKNLGLATSLNRCIERAKGKYIARMDSDDISLPNRFEVEYNYLEDNSDIVVVGCKCQCIDENDEIYKDFQIHSGSVSFYDAIKKVQIVHPTVMMRKEALLSVDGYTVNNLTLRAEDYDLWCKMTKKGYKIFNLDTILLLYREGLQGMKKRKYKFRIQEAKLKYMWMKNEKVPFSIYLYAVKPLIVGLIPSSLMKIYKGVR</sequence>
<evidence type="ECO:0000313" key="6">
    <source>
        <dbReference type="EMBL" id="PST37242.1"/>
    </source>
</evidence>
<dbReference type="SUPFAM" id="SSF53448">
    <property type="entry name" value="Nucleotide-diphospho-sugar transferases"/>
    <property type="match status" value="1"/>
</dbReference>
<feature type="transmembrane region" description="Helical" evidence="4">
    <location>
        <begin position="246"/>
        <end position="267"/>
    </location>
</feature>
<dbReference type="EMBL" id="PYLP01000019">
    <property type="protein sequence ID" value="PST37242.1"/>
    <property type="molecule type" value="Genomic_DNA"/>
</dbReference>
<keyword evidence="4" id="KW-0472">Membrane</keyword>
<evidence type="ECO:0000256" key="1">
    <source>
        <dbReference type="ARBA" id="ARBA00006739"/>
    </source>
</evidence>
<reference evidence="7" key="1">
    <citation type="submission" date="2018-03" db="EMBL/GenBank/DDBJ databases">
        <title>Lachnoclostridium SNUG30370 gen.nov., sp.nov., isolated from human faeces.</title>
        <authorList>
            <person name="Seo B."/>
            <person name="Jeon K."/>
            <person name="Ko G."/>
        </authorList>
    </citation>
    <scope>NUCLEOTIDE SEQUENCE [LARGE SCALE GENOMIC DNA]</scope>
    <source>
        <strain evidence="7">SNUG30370</strain>
    </source>
</reference>
<dbReference type="Proteomes" id="UP000241201">
    <property type="component" value="Unassembled WGS sequence"/>
</dbReference>
<accession>A0A2T3FPP4</accession>
<dbReference type="Gene3D" id="3.90.550.10">
    <property type="entry name" value="Spore Coat Polysaccharide Biosynthesis Protein SpsA, Chain A"/>
    <property type="match status" value="1"/>
</dbReference>
<evidence type="ECO:0000313" key="7">
    <source>
        <dbReference type="Proteomes" id="UP000241201"/>
    </source>
</evidence>